<protein>
    <recommendedName>
        <fullName evidence="12">Magnesium transporter</fullName>
    </recommendedName>
</protein>
<evidence type="ECO:0000256" key="3">
    <source>
        <dbReference type="ARBA" id="ARBA00022448"/>
    </source>
</evidence>
<evidence type="ECO:0000256" key="8">
    <source>
        <dbReference type="SAM" id="MobiDB-lite"/>
    </source>
</evidence>
<comment type="similarity">
    <text evidence="2">Belongs to the CorA metal ion transporter (MIT) (TC 1.A.35) family.</text>
</comment>
<dbReference type="PANTHER" id="PTHR46494:SF1">
    <property type="entry name" value="CORA FAMILY METAL ION TRANSPORTER (EUROFUNG)"/>
    <property type="match status" value="1"/>
</dbReference>
<dbReference type="InterPro" id="IPR002523">
    <property type="entry name" value="MgTranspt_CorA/ZnTranspt_ZntB"/>
</dbReference>
<dbReference type="Gene3D" id="3.30.460.20">
    <property type="entry name" value="CorA soluble domain-like"/>
    <property type="match status" value="1"/>
</dbReference>
<gene>
    <name evidence="10" type="ORF">VKT23_006534</name>
</gene>
<evidence type="ECO:0000313" key="11">
    <source>
        <dbReference type="Proteomes" id="UP001498398"/>
    </source>
</evidence>
<dbReference type="PANTHER" id="PTHR46494">
    <property type="entry name" value="CORA FAMILY METAL ION TRANSPORTER (EUROFUNG)"/>
    <property type="match status" value="1"/>
</dbReference>
<accession>A0ABR1JSR3</accession>
<keyword evidence="4" id="KW-1003">Cell membrane</keyword>
<feature type="region of interest" description="Disordered" evidence="8">
    <location>
        <begin position="261"/>
        <end position="299"/>
    </location>
</feature>
<feature type="region of interest" description="Disordered" evidence="8">
    <location>
        <begin position="320"/>
        <end position="347"/>
    </location>
</feature>
<organism evidence="10 11">
    <name type="scientific">Marasmiellus scandens</name>
    <dbReference type="NCBI Taxonomy" id="2682957"/>
    <lineage>
        <taxon>Eukaryota</taxon>
        <taxon>Fungi</taxon>
        <taxon>Dikarya</taxon>
        <taxon>Basidiomycota</taxon>
        <taxon>Agaricomycotina</taxon>
        <taxon>Agaricomycetes</taxon>
        <taxon>Agaricomycetidae</taxon>
        <taxon>Agaricales</taxon>
        <taxon>Marasmiineae</taxon>
        <taxon>Omphalotaceae</taxon>
        <taxon>Marasmiellus</taxon>
    </lineage>
</organism>
<dbReference type="Proteomes" id="UP001498398">
    <property type="component" value="Unassembled WGS sequence"/>
</dbReference>
<dbReference type="InterPro" id="IPR045861">
    <property type="entry name" value="CorA_cytoplasmic_dom"/>
</dbReference>
<comment type="caution">
    <text evidence="10">The sequence shown here is derived from an EMBL/GenBank/DDBJ whole genome shotgun (WGS) entry which is preliminary data.</text>
</comment>
<dbReference type="Gene3D" id="1.20.58.340">
    <property type="entry name" value="Magnesium transport protein CorA, transmembrane region"/>
    <property type="match status" value="2"/>
</dbReference>
<evidence type="ECO:0000256" key="1">
    <source>
        <dbReference type="ARBA" id="ARBA00004651"/>
    </source>
</evidence>
<feature type="transmembrane region" description="Helical" evidence="9">
    <location>
        <begin position="576"/>
        <end position="597"/>
    </location>
</feature>
<evidence type="ECO:0000256" key="5">
    <source>
        <dbReference type="ARBA" id="ARBA00022692"/>
    </source>
</evidence>
<dbReference type="SUPFAM" id="SSF144083">
    <property type="entry name" value="Magnesium transport protein CorA, transmembrane region"/>
    <property type="match status" value="1"/>
</dbReference>
<dbReference type="Pfam" id="PF01544">
    <property type="entry name" value="CorA"/>
    <property type="match status" value="1"/>
</dbReference>
<feature type="compositionally biased region" description="Polar residues" evidence="8">
    <location>
        <begin position="282"/>
        <end position="291"/>
    </location>
</feature>
<feature type="compositionally biased region" description="Low complexity" evidence="8">
    <location>
        <begin position="268"/>
        <end position="281"/>
    </location>
</feature>
<evidence type="ECO:0000256" key="4">
    <source>
        <dbReference type="ARBA" id="ARBA00022475"/>
    </source>
</evidence>
<feature type="compositionally biased region" description="Polar residues" evidence="8">
    <location>
        <begin position="84"/>
        <end position="94"/>
    </location>
</feature>
<proteinExistence type="inferred from homology"/>
<keyword evidence="3" id="KW-0813">Transport</keyword>
<sequence>MPRENSFSDSDGRSLTPDLDEEITGGVSPSSPTYDNRFVLPEPVEPYGTAGSAGAVPTFTTRVSSEKTPFVTSPTSVPPRVSSEKTPAATSPSIRSKHSAKRPTQMLHPSMPPRERFQSIVRKVMAMHRSTSMMITNNIGTEPGIDPRRASADLMYGNIKKKSMIEMYDYSSTNCMAGRYTNQDFIKLLNDPQASSREHWVKVRWINIGGLSWDVIKAVSLKYEIHPLALEDVFHTRSQTRSKADYYAKHLFLRILCHSLKDSDDDSSSSTSSSPSASRSSITGKPRSSSPIPFIDDEEDFGKLTDSETLYGTTNSRWSLKKGGTMRSRRRRTGISESGNDMEMGILNEKRNNSSWSFFDSNRKQEEARLEALKKDDRVQVQIAPMFIFLFRDGTVISMQNSSDLSITQPISQRIQQRDTGLRTSADPSMLVQSLLDLVVDKALEVIDEYHLMINRFEAQILLSPSMETVRNLHILSGDLILHKRTLEPIKTLVYGLRRYDLDRVAALVDTSVEANKNVKIIGYMSHKSKIYLADVYDHMEYILSSVEMFSGIAENLIDYTFNMTSYEMNDVMRRLTLATIICLPLTLLTGYFGMNFEPMWSVNKNSDLLFWKIALPLMAVVVPLSLFPDIKRAVQYLHKKMQSDKASQRVRYKKYKQL</sequence>
<keyword evidence="11" id="KW-1185">Reference proteome</keyword>
<dbReference type="SUPFAM" id="SSF143865">
    <property type="entry name" value="CorA soluble domain-like"/>
    <property type="match status" value="1"/>
</dbReference>
<reference evidence="10 11" key="1">
    <citation type="submission" date="2024-01" db="EMBL/GenBank/DDBJ databases">
        <title>A draft genome for the cacao thread blight pathogen Marasmiellus scandens.</title>
        <authorList>
            <person name="Baruah I.K."/>
            <person name="Leung J."/>
            <person name="Bukari Y."/>
            <person name="Amoako-Attah I."/>
            <person name="Meinhardt L.W."/>
            <person name="Bailey B.A."/>
            <person name="Cohen S.P."/>
        </authorList>
    </citation>
    <scope>NUCLEOTIDE SEQUENCE [LARGE SCALE GENOMIC DNA]</scope>
    <source>
        <strain evidence="10 11">GH-19</strain>
    </source>
</reference>
<feature type="transmembrane region" description="Helical" evidence="9">
    <location>
        <begin position="609"/>
        <end position="628"/>
    </location>
</feature>
<feature type="compositionally biased region" description="Polar residues" evidence="8">
    <location>
        <begin position="58"/>
        <end position="67"/>
    </location>
</feature>
<feature type="compositionally biased region" description="Low complexity" evidence="8">
    <location>
        <begin position="68"/>
        <end position="81"/>
    </location>
</feature>
<evidence type="ECO:0008006" key="12">
    <source>
        <dbReference type="Google" id="ProtNLM"/>
    </source>
</evidence>
<name>A0ABR1JSR3_9AGAR</name>
<dbReference type="EMBL" id="JBANRG010000008">
    <property type="protein sequence ID" value="KAK7464367.1"/>
    <property type="molecule type" value="Genomic_DNA"/>
</dbReference>
<evidence type="ECO:0000256" key="2">
    <source>
        <dbReference type="ARBA" id="ARBA00009765"/>
    </source>
</evidence>
<evidence type="ECO:0000256" key="7">
    <source>
        <dbReference type="ARBA" id="ARBA00023136"/>
    </source>
</evidence>
<comment type="subcellular location">
    <subcellularLocation>
        <location evidence="1">Cell membrane</location>
        <topology evidence="1">Multi-pass membrane protein</topology>
    </subcellularLocation>
</comment>
<evidence type="ECO:0000313" key="10">
    <source>
        <dbReference type="EMBL" id="KAK7464367.1"/>
    </source>
</evidence>
<evidence type="ECO:0000256" key="9">
    <source>
        <dbReference type="SAM" id="Phobius"/>
    </source>
</evidence>
<keyword evidence="7 9" id="KW-0472">Membrane</keyword>
<keyword evidence="5 9" id="KW-0812">Transmembrane</keyword>
<evidence type="ECO:0000256" key="6">
    <source>
        <dbReference type="ARBA" id="ARBA00022989"/>
    </source>
</evidence>
<keyword evidence="6 9" id="KW-1133">Transmembrane helix</keyword>
<dbReference type="InterPro" id="IPR045863">
    <property type="entry name" value="CorA_TM1_TM2"/>
</dbReference>
<feature type="region of interest" description="Disordered" evidence="8">
    <location>
        <begin position="1"/>
        <end position="112"/>
    </location>
</feature>